<dbReference type="PANTHER" id="PTHR23121:SF10">
    <property type="entry name" value="MAJOR FACILITATOR SUPERFAMILY DOMAIN-CONTAINING PROTEIN 4A"/>
    <property type="match status" value="1"/>
</dbReference>
<feature type="compositionally biased region" description="Low complexity" evidence="6">
    <location>
        <begin position="86"/>
        <end position="103"/>
    </location>
</feature>
<evidence type="ECO:0000256" key="5">
    <source>
        <dbReference type="ARBA" id="ARBA00023136"/>
    </source>
</evidence>
<dbReference type="Proteomes" id="UP000314981">
    <property type="component" value="Chromosome 16"/>
</dbReference>
<comment type="similarity">
    <text evidence="2">Belongs to the major facilitator superfamily.</text>
</comment>
<evidence type="ECO:0000256" key="3">
    <source>
        <dbReference type="ARBA" id="ARBA00022692"/>
    </source>
</evidence>
<evidence type="ECO:0000256" key="1">
    <source>
        <dbReference type="ARBA" id="ARBA00004141"/>
    </source>
</evidence>
<reference evidence="8" key="2">
    <citation type="submission" date="2025-08" db="UniProtKB">
        <authorList>
            <consortium name="Ensembl"/>
        </authorList>
    </citation>
    <scope>IDENTIFICATION</scope>
</reference>
<sequence>MGDGVGGVTSGSRRVSRSRGRVGTWVWGGGETRDWHRAGPDAALPGPEGGAPRRAAPPRPPPPLPRPWAPRPAGPPAGGRAGGRSGTRAPRAPAPAAASPPAGAMGCDVRVSGLLRRNLQPTLTYWSVFFSFGLCIAFLGPTLLDLRCQTRSSLPEISWVFFSQQFCLLLGSALGGVFKRTLAQSLWALFTSSLAISLVFATIPFCRDVEVLASVMALAGLAMGCIDTVANMQLVRIYQKDSAVFLQVLHFFVGFGALLSPLIADPFLSEANCLPANSTANATSVFHASRVLGRQHPEAQPRSNRTLPGLPSQDGAGTRVSYAFWIMALINLPVPLAVLHLLSKERLLACCPQRRPLLLSADELTLETQPPEKEDASSLSPKFHPGHEDLFSCCQRKNFRGVPSSFFAIHITAALVLFMTDGLTGAYSAFVYSYAVEKPLSVGHKSEASHHGFHQCGKRPLSLLGDPEEPFTLCHSPAPGHLLRLDCAPGCGVGGDVGVQGWERDAGVETQGVRPTCMVLEKPFPLSGARTLYPLKKEAMGSDWCCVRSSSLLTACWMRREAVLTSILPGSPWCPGGSERCGRQRHHLGDGAWESASCSSPKVAHRMTFKELVSLEVWA</sequence>
<evidence type="ECO:0000256" key="7">
    <source>
        <dbReference type="SAM" id="Phobius"/>
    </source>
</evidence>
<evidence type="ECO:0000256" key="4">
    <source>
        <dbReference type="ARBA" id="ARBA00022989"/>
    </source>
</evidence>
<proteinExistence type="inferred from homology"/>
<feature type="compositionally biased region" description="Gly residues" evidence="6">
    <location>
        <begin position="76"/>
        <end position="85"/>
    </location>
</feature>
<dbReference type="PANTHER" id="PTHR23121">
    <property type="entry name" value="SODIUM-DEPENDENT GLUCOSE TRANSPORTER 1"/>
    <property type="match status" value="1"/>
</dbReference>
<evidence type="ECO:0000256" key="6">
    <source>
        <dbReference type="SAM" id="MobiDB-lite"/>
    </source>
</evidence>
<feature type="compositionally biased region" description="Low complexity" evidence="6">
    <location>
        <begin position="40"/>
        <end position="54"/>
    </location>
</feature>
<keyword evidence="3 7" id="KW-0812">Transmembrane</keyword>
<evidence type="ECO:0000256" key="2">
    <source>
        <dbReference type="ARBA" id="ARBA00008335"/>
    </source>
</evidence>
<feature type="transmembrane region" description="Helical" evidence="7">
    <location>
        <begin position="406"/>
        <end position="430"/>
    </location>
</feature>
<feature type="transmembrane region" description="Helical" evidence="7">
    <location>
        <begin position="322"/>
        <end position="342"/>
    </location>
</feature>
<comment type="subcellular location">
    <subcellularLocation>
        <location evidence="1">Membrane</location>
        <topology evidence="1">Multi-pass membrane protein</topology>
    </subcellularLocation>
</comment>
<name>A0A4W2CK68_BOBOX</name>
<dbReference type="FunFam" id="1.20.1250.20:FF:000424">
    <property type="entry name" value="Major facilitator superfamily domain containing 4A"/>
    <property type="match status" value="1"/>
</dbReference>
<accession>A0A4W2CK68</accession>
<dbReference type="GO" id="GO:0016020">
    <property type="term" value="C:membrane"/>
    <property type="evidence" value="ECO:0007669"/>
    <property type="project" value="UniProtKB-SubCell"/>
</dbReference>
<feature type="transmembrane region" description="Helical" evidence="7">
    <location>
        <begin position="242"/>
        <end position="264"/>
    </location>
</feature>
<dbReference type="SUPFAM" id="SSF103473">
    <property type="entry name" value="MFS general substrate transporter"/>
    <property type="match status" value="1"/>
</dbReference>
<keyword evidence="9" id="KW-1185">Reference proteome</keyword>
<keyword evidence="5 7" id="KW-0472">Membrane</keyword>
<evidence type="ECO:0000313" key="9">
    <source>
        <dbReference type="Proteomes" id="UP000314981"/>
    </source>
</evidence>
<reference evidence="8 9" key="1">
    <citation type="submission" date="2018-11" db="EMBL/GenBank/DDBJ databases">
        <title>Haplotype-resolved cattle genomes.</title>
        <authorList>
            <person name="Low W.Y."/>
            <person name="Tearle R."/>
            <person name="Bickhart D.M."/>
            <person name="Rosen B.D."/>
            <person name="Koren S."/>
            <person name="Rhie A."/>
            <person name="Hiendleder S."/>
            <person name="Phillippy A.M."/>
            <person name="Smith T.P.L."/>
            <person name="Williams J.L."/>
        </authorList>
    </citation>
    <scope>NUCLEOTIDE SEQUENCE [LARGE SCALE GENOMIC DNA]</scope>
</reference>
<dbReference type="Ensembl" id="ENSBIXT00000021930.1">
    <property type="protein sequence ID" value="ENSBIXP00000012167.1"/>
    <property type="gene ID" value="ENSBIXG00000017266.1"/>
</dbReference>
<protein>
    <submittedName>
        <fullName evidence="8">Uncharacterized protein</fullName>
    </submittedName>
</protein>
<evidence type="ECO:0000313" key="8">
    <source>
        <dbReference type="Ensembl" id="ENSBIXP00000012167.1"/>
    </source>
</evidence>
<dbReference type="InterPro" id="IPR036259">
    <property type="entry name" value="MFS_trans_sf"/>
</dbReference>
<feature type="transmembrane region" description="Helical" evidence="7">
    <location>
        <begin position="211"/>
        <end position="230"/>
    </location>
</feature>
<feature type="transmembrane region" description="Helical" evidence="7">
    <location>
        <begin position="123"/>
        <end position="144"/>
    </location>
</feature>
<feature type="compositionally biased region" description="Pro residues" evidence="6">
    <location>
        <begin position="55"/>
        <end position="75"/>
    </location>
</feature>
<keyword evidence="4 7" id="KW-1133">Transmembrane helix</keyword>
<feature type="transmembrane region" description="Helical" evidence="7">
    <location>
        <begin position="156"/>
        <end position="178"/>
    </location>
</feature>
<dbReference type="AlphaFoldDB" id="A0A4W2CK68"/>
<feature type="region of interest" description="Disordered" evidence="6">
    <location>
        <begin position="1"/>
        <end position="103"/>
    </location>
</feature>
<organism evidence="8 9">
    <name type="scientific">Bos indicus x Bos taurus</name>
    <name type="common">Hybrid cattle</name>
    <dbReference type="NCBI Taxonomy" id="30522"/>
    <lineage>
        <taxon>Eukaryota</taxon>
        <taxon>Metazoa</taxon>
        <taxon>Chordata</taxon>
        <taxon>Craniata</taxon>
        <taxon>Vertebrata</taxon>
        <taxon>Euteleostomi</taxon>
        <taxon>Mammalia</taxon>
        <taxon>Eutheria</taxon>
        <taxon>Laurasiatheria</taxon>
        <taxon>Artiodactyla</taxon>
        <taxon>Ruminantia</taxon>
        <taxon>Pecora</taxon>
        <taxon>Bovidae</taxon>
        <taxon>Bovinae</taxon>
        <taxon>Bos</taxon>
    </lineage>
</organism>
<dbReference type="Gene3D" id="1.20.1250.20">
    <property type="entry name" value="MFS general substrate transporter like domains"/>
    <property type="match status" value="1"/>
</dbReference>
<reference evidence="8" key="3">
    <citation type="submission" date="2025-09" db="UniProtKB">
        <authorList>
            <consortium name="Ensembl"/>
        </authorList>
    </citation>
    <scope>IDENTIFICATION</scope>
</reference>
<feature type="transmembrane region" description="Helical" evidence="7">
    <location>
        <begin position="185"/>
        <end position="205"/>
    </location>
</feature>